<proteinExistence type="predicted"/>
<organism evidence="2 3">
    <name type="scientific">Pontivivens marinum</name>
    <dbReference type="NCBI Taxonomy" id="1690039"/>
    <lineage>
        <taxon>Bacteria</taxon>
        <taxon>Pseudomonadati</taxon>
        <taxon>Pseudomonadota</taxon>
        <taxon>Alphaproteobacteria</taxon>
        <taxon>Rhodobacterales</taxon>
        <taxon>Paracoccaceae</taxon>
        <taxon>Pontivivens</taxon>
    </lineage>
</organism>
<dbReference type="SUPFAM" id="SSF53098">
    <property type="entry name" value="Ribonuclease H-like"/>
    <property type="match status" value="1"/>
</dbReference>
<evidence type="ECO:0000313" key="2">
    <source>
        <dbReference type="EMBL" id="SOH95641.1"/>
    </source>
</evidence>
<protein>
    <submittedName>
        <fullName evidence="2">Integrase core domain-containing protein</fullName>
    </submittedName>
</protein>
<dbReference type="EMBL" id="OCTN01000014">
    <property type="protein sequence ID" value="SOH95641.1"/>
    <property type="molecule type" value="Genomic_DNA"/>
</dbReference>
<sequence>MTITANDCSPPFVSISPKPALVLVAAMSANCSSHSLGHTESPRVCWRPSTYVGMFRAPTPNLLWASDFTYVLTWQGFVDVAFVVDIFADHIVGWRVSRSAKTDFVFDALDQALHDQRPVEKSGLVHQSDRPSRDIAAQCPAGQWAGNIYSFAIPSVWPKQALNHRSAASGIPATTRSLKRSMVSTKPN</sequence>
<dbReference type="InterPro" id="IPR001584">
    <property type="entry name" value="Integrase_cat-core"/>
</dbReference>
<dbReference type="PANTHER" id="PTHR46889:SF4">
    <property type="entry name" value="TRANSPOSASE INSO FOR INSERTION SEQUENCE ELEMENT IS911B-RELATED"/>
    <property type="match status" value="1"/>
</dbReference>
<accession>A0A2C9CVX5</accession>
<gene>
    <name evidence="2" type="ORF">SAMN06273572_11410</name>
</gene>
<dbReference type="PROSITE" id="PS50994">
    <property type="entry name" value="INTEGRASE"/>
    <property type="match status" value="1"/>
</dbReference>
<dbReference type="InterPro" id="IPR012337">
    <property type="entry name" value="RNaseH-like_sf"/>
</dbReference>
<dbReference type="GO" id="GO:0015074">
    <property type="term" value="P:DNA integration"/>
    <property type="evidence" value="ECO:0007669"/>
    <property type="project" value="InterPro"/>
</dbReference>
<dbReference type="PANTHER" id="PTHR46889">
    <property type="entry name" value="TRANSPOSASE INSF FOR INSERTION SEQUENCE IS3B-RELATED"/>
    <property type="match status" value="1"/>
</dbReference>
<reference evidence="3" key="1">
    <citation type="submission" date="2017-09" db="EMBL/GenBank/DDBJ databases">
        <authorList>
            <person name="Varghese N."/>
            <person name="Submissions S."/>
        </authorList>
    </citation>
    <scope>NUCLEOTIDE SEQUENCE [LARGE SCALE GENOMIC DNA]</scope>
    <source>
        <strain evidence="3">C7</strain>
    </source>
</reference>
<name>A0A2C9CVX5_9RHOB</name>
<feature type="domain" description="Integrase catalytic" evidence="1">
    <location>
        <begin position="56"/>
        <end position="188"/>
    </location>
</feature>
<dbReference type="Proteomes" id="UP000220034">
    <property type="component" value="Unassembled WGS sequence"/>
</dbReference>
<keyword evidence="3" id="KW-1185">Reference proteome</keyword>
<dbReference type="InterPro" id="IPR050900">
    <property type="entry name" value="Transposase_IS3/IS150/IS904"/>
</dbReference>
<evidence type="ECO:0000313" key="3">
    <source>
        <dbReference type="Proteomes" id="UP000220034"/>
    </source>
</evidence>
<dbReference type="AlphaFoldDB" id="A0A2C9CVX5"/>
<evidence type="ECO:0000259" key="1">
    <source>
        <dbReference type="PROSITE" id="PS50994"/>
    </source>
</evidence>
<dbReference type="Pfam" id="PF00665">
    <property type="entry name" value="rve"/>
    <property type="match status" value="1"/>
</dbReference>